<evidence type="ECO:0000313" key="1">
    <source>
        <dbReference type="EMBL" id="KAF2900488.1"/>
    </source>
</evidence>
<proteinExistence type="predicted"/>
<organism evidence="1 2">
    <name type="scientific">Ignelater luminosus</name>
    <name type="common">Cucubano</name>
    <name type="synonym">Pyrophorus luminosus</name>
    <dbReference type="NCBI Taxonomy" id="2038154"/>
    <lineage>
        <taxon>Eukaryota</taxon>
        <taxon>Metazoa</taxon>
        <taxon>Ecdysozoa</taxon>
        <taxon>Arthropoda</taxon>
        <taxon>Hexapoda</taxon>
        <taxon>Insecta</taxon>
        <taxon>Pterygota</taxon>
        <taxon>Neoptera</taxon>
        <taxon>Endopterygota</taxon>
        <taxon>Coleoptera</taxon>
        <taxon>Polyphaga</taxon>
        <taxon>Elateriformia</taxon>
        <taxon>Elateroidea</taxon>
        <taxon>Elateridae</taxon>
        <taxon>Agrypninae</taxon>
        <taxon>Pyrophorini</taxon>
        <taxon>Ignelater</taxon>
    </lineage>
</organism>
<sequence length="250" mass="29635">NNQFFQDKLQGCLVPEIPHIFDKNNSESFTKASKVAELQNLYHLSPSLIYATPNWKIIRLLVEDDQLHHIRNANTAKTSWENLEHYYEKHLLSTKVFLLKQLCRMRLDEKENLEEPIQQMEDIVYRLKMMDENFSEQLIVTFMLLSQLTASYSPQQNRKAEHKHRALLLLEANLEKEFWGEAIRTANYLQNRLPTSGKNKTSYELWYGVKPNISHLRTFARTAYTLIPLERRRKLDDNSKKIIFVGYEFS</sequence>
<dbReference type="SUPFAM" id="SSF53098">
    <property type="entry name" value="Ribonuclease H-like"/>
    <property type="match status" value="1"/>
</dbReference>
<dbReference type="AlphaFoldDB" id="A0A8K0D6T5"/>
<feature type="non-terminal residue" evidence="1">
    <location>
        <position position="250"/>
    </location>
</feature>
<reference evidence="1" key="1">
    <citation type="submission" date="2019-08" db="EMBL/GenBank/DDBJ databases">
        <title>The genome of the North American firefly Photinus pyralis.</title>
        <authorList>
            <consortium name="Photinus pyralis genome working group"/>
            <person name="Fallon T.R."/>
            <person name="Sander Lower S.E."/>
            <person name="Weng J.-K."/>
        </authorList>
    </citation>
    <scope>NUCLEOTIDE SEQUENCE</scope>
    <source>
        <strain evidence="1">TRF0915ILg1</strain>
        <tissue evidence="1">Whole body</tissue>
    </source>
</reference>
<dbReference type="Gene3D" id="3.30.420.10">
    <property type="entry name" value="Ribonuclease H-like superfamily/Ribonuclease H"/>
    <property type="match status" value="1"/>
</dbReference>
<dbReference type="OrthoDB" id="6732280at2759"/>
<gene>
    <name evidence="1" type="ORF">ILUMI_05698</name>
</gene>
<dbReference type="Proteomes" id="UP000801492">
    <property type="component" value="Unassembled WGS sequence"/>
</dbReference>
<dbReference type="GO" id="GO:0003676">
    <property type="term" value="F:nucleic acid binding"/>
    <property type="evidence" value="ECO:0007669"/>
    <property type="project" value="InterPro"/>
</dbReference>
<keyword evidence="2" id="KW-1185">Reference proteome</keyword>
<dbReference type="PANTHER" id="PTHR42648">
    <property type="entry name" value="TRANSPOSASE, PUTATIVE-RELATED"/>
    <property type="match status" value="1"/>
</dbReference>
<name>A0A8K0D6T5_IGNLU</name>
<accession>A0A8K0D6T5</accession>
<dbReference type="InterPro" id="IPR036397">
    <property type="entry name" value="RNaseH_sf"/>
</dbReference>
<dbReference type="PANTHER" id="PTHR42648:SF28">
    <property type="entry name" value="TRANSPOSON-ENCODED PROTEIN WITH RIBONUCLEASE H-LIKE AND RETROVIRUS ZINC FINGER-LIKE DOMAINS"/>
    <property type="match status" value="1"/>
</dbReference>
<dbReference type="InterPro" id="IPR039537">
    <property type="entry name" value="Retrotran_Ty1/copia-like"/>
</dbReference>
<dbReference type="Pfam" id="PF14223">
    <property type="entry name" value="Retrotran_gag_2"/>
    <property type="match status" value="1"/>
</dbReference>
<comment type="caution">
    <text evidence="1">The sequence shown here is derived from an EMBL/GenBank/DDBJ whole genome shotgun (WGS) entry which is preliminary data.</text>
</comment>
<protein>
    <submittedName>
        <fullName evidence="1">Uncharacterized protein</fullName>
    </submittedName>
</protein>
<evidence type="ECO:0000313" key="2">
    <source>
        <dbReference type="Proteomes" id="UP000801492"/>
    </source>
</evidence>
<dbReference type="InterPro" id="IPR012337">
    <property type="entry name" value="RNaseH-like_sf"/>
</dbReference>
<dbReference type="EMBL" id="VTPC01002166">
    <property type="protein sequence ID" value="KAF2900488.1"/>
    <property type="molecule type" value="Genomic_DNA"/>
</dbReference>